<evidence type="ECO:0000259" key="4">
    <source>
        <dbReference type="Pfam" id="PF04577"/>
    </source>
</evidence>
<comment type="caution">
    <text evidence="5">The sequence shown here is derived from an EMBL/GenBank/DDBJ whole genome shotgun (WGS) entry which is preliminary data.</text>
</comment>
<accession>A0ABU1YSQ2</accession>
<dbReference type="Proteomes" id="UP001180453">
    <property type="component" value="Unassembled WGS sequence"/>
</dbReference>
<dbReference type="Pfam" id="PF04577">
    <property type="entry name" value="Glyco_transf_61"/>
    <property type="match status" value="1"/>
</dbReference>
<dbReference type="InterPro" id="IPR049625">
    <property type="entry name" value="Glyco_transf_61_cat"/>
</dbReference>
<organism evidence="5 6">
    <name type="scientific">Roseateles saccharophilus</name>
    <name type="common">Pseudomonas saccharophila</name>
    <dbReference type="NCBI Taxonomy" id="304"/>
    <lineage>
        <taxon>Bacteria</taxon>
        <taxon>Pseudomonadati</taxon>
        <taxon>Pseudomonadota</taxon>
        <taxon>Betaproteobacteria</taxon>
        <taxon>Burkholderiales</taxon>
        <taxon>Sphaerotilaceae</taxon>
        <taxon>Roseateles</taxon>
    </lineage>
</organism>
<proteinExistence type="predicted"/>
<protein>
    <submittedName>
        <fullName evidence="5">Capsular polysaccharide biosynthesis protein/thioredoxin-like negative regulator of GroEL</fullName>
    </submittedName>
</protein>
<reference evidence="5 6" key="1">
    <citation type="submission" date="2023-07" db="EMBL/GenBank/DDBJ databases">
        <title>Sorghum-associated microbial communities from plants grown in Nebraska, USA.</title>
        <authorList>
            <person name="Schachtman D."/>
        </authorList>
    </citation>
    <scope>NUCLEOTIDE SEQUENCE [LARGE SCALE GENOMIC DNA]</scope>
    <source>
        <strain evidence="5 6">BE314</strain>
    </source>
</reference>
<dbReference type="InterPro" id="IPR011990">
    <property type="entry name" value="TPR-like_helical_dom_sf"/>
</dbReference>
<sequence>MQTPDELLLAARASSLREDHRQALALCVAALQQRPGDPQGVAFLGLSLWRARNFAQAVDVLQEALKRFPAQYELSLALLESLRHLGREEQALSFAATLPESVRSQRALQTRLEELQVSVAGLRPAATVQETLLSLHEEGDFETLERRLPALLRDYPRWHFGQTLLASCLFMSSGRMLTAQSLCIPSAAEPAAQAEGVVRRQMRRAMSAARQRVMQQIGIAIARSPENAHARELLIRTRFEEGEAIEDADVAHISAQVQSALIGPFPLTPVFDESLQGMVEFRRIEPASIVEIPAPRSVGARPLDLTGAIGPALLCARYVADAAGATVCAGSDIVLLPNGRVLGDNLTHPLGELVNYHFDAWIVMGSVSQLVLRELPTDSVPGTVISLLGAAVRFYGHWLLDTLIRFRSLEQHPAAATASLLVEDDMPETHIEALQLLLGPGRAIHRVAKGRCASAERLLLAGPEVFFPHVLRYGAPSLPSVAPSAVGGLIYLRGRMHAAVGGSRAPRGSRLLVRRRSSTRRVVNEDLLSEMLVGEWGFEELHPETLSFAEQVRRFRDADVVVGAQGSAMSNCVFCTPGARVVSLCSTFAANFPSWAHALEQLGVGHCFVVGEAVADSHPLLIQRDIHVDPSQLLQALGQLGVPPVQ</sequence>
<dbReference type="SUPFAM" id="SSF48452">
    <property type="entry name" value="TPR-like"/>
    <property type="match status" value="1"/>
</dbReference>
<dbReference type="EMBL" id="JAVDXU010000003">
    <property type="protein sequence ID" value="MDR7271887.1"/>
    <property type="molecule type" value="Genomic_DNA"/>
</dbReference>
<keyword evidence="3" id="KW-0325">Glycoprotein</keyword>
<keyword evidence="6" id="KW-1185">Reference proteome</keyword>
<evidence type="ECO:0000256" key="1">
    <source>
        <dbReference type="ARBA" id="ARBA00022676"/>
    </source>
</evidence>
<evidence type="ECO:0000313" key="6">
    <source>
        <dbReference type="Proteomes" id="UP001180453"/>
    </source>
</evidence>
<dbReference type="Pfam" id="PF14559">
    <property type="entry name" value="TPR_19"/>
    <property type="match status" value="1"/>
</dbReference>
<feature type="domain" description="Glycosyltransferase 61 catalytic" evidence="4">
    <location>
        <begin position="395"/>
        <end position="582"/>
    </location>
</feature>
<dbReference type="Gene3D" id="1.25.40.10">
    <property type="entry name" value="Tetratricopeptide repeat domain"/>
    <property type="match status" value="1"/>
</dbReference>
<gene>
    <name evidence="5" type="ORF">J2X20_004555</name>
</gene>
<name>A0ABU1YSQ2_ROSSA</name>
<evidence type="ECO:0000256" key="3">
    <source>
        <dbReference type="ARBA" id="ARBA00023180"/>
    </source>
</evidence>
<evidence type="ECO:0000256" key="2">
    <source>
        <dbReference type="ARBA" id="ARBA00022679"/>
    </source>
</evidence>
<keyword evidence="2" id="KW-0808">Transferase</keyword>
<dbReference type="PANTHER" id="PTHR20961">
    <property type="entry name" value="GLYCOSYLTRANSFERASE"/>
    <property type="match status" value="1"/>
</dbReference>
<dbReference type="InterPro" id="IPR007657">
    <property type="entry name" value="Glycosyltransferase_61"/>
</dbReference>
<dbReference type="RefSeq" id="WP_310269904.1">
    <property type="nucleotide sequence ID" value="NZ_JAVDXU010000003.1"/>
</dbReference>
<evidence type="ECO:0000313" key="5">
    <source>
        <dbReference type="EMBL" id="MDR7271887.1"/>
    </source>
</evidence>
<keyword evidence="1" id="KW-0328">Glycosyltransferase</keyword>